<dbReference type="SUPFAM" id="SSF57850">
    <property type="entry name" value="RING/U-box"/>
    <property type="match status" value="1"/>
</dbReference>
<dbReference type="PROSITE" id="PS00518">
    <property type="entry name" value="ZF_RING_1"/>
    <property type="match status" value="1"/>
</dbReference>
<dbReference type="InterPro" id="IPR057657">
    <property type="entry name" value="MAT1_CAK-anch"/>
</dbReference>
<dbReference type="InterPro" id="IPR004575">
    <property type="entry name" value="MAT1/Tfb3"/>
</dbReference>
<dbReference type="OrthoDB" id="5963at2759"/>
<evidence type="ECO:0000256" key="7">
    <source>
        <dbReference type="ARBA" id="ARBA00077380"/>
    </source>
</evidence>
<evidence type="ECO:0000256" key="8">
    <source>
        <dbReference type="ARBA" id="ARBA00077720"/>
    </source>
</evidence>
<dbReference type="RefSeq" id="XP_009049391.1">
    <property type="nucleotide sequence ID" value="XM_009051143.1"/>
</dbReference>
<dbReference type="Pfam" id="PF06391">
    <property type="entry name" value="MAT1"/>
    <property type="match status" value="1"/>
</dbReference>
<dbReference type="FunFam" id="3.30.40.10:FF:000037">
    <property type="entry name" value="Cdk-activating kinase assembly factor MAT1, centre"/>
    <property type="match status" value="1"/>
</dbReference>
<evidence type="ECO:0000259" key="11">
    <source>
        <dbReference type="PROSITE" id="PS50089"/>
    </source>
</evidence>
<keyword evidence="13" id="KW-1185">Reference proteome</keyword>
<keyword evidence="3 10" id="KW-0863">Zinc-finger</keyword>
<dbReference type="CDD" id="cd16517">
    <property type="entry name" value="RING-HC_MAT1"/>
    <property type="match status" value="1"/>
</dbReference>
<dbReference type="GO" id="GO:0005675">
    <property type="term" value="C:transcription factor TFIIH holo complex"/>
    <property type="evidence" value="ECO:0007669"/>
    <property type="project" value="InterPro"/>
</dbReference>
<dbReference type="InterPro" id="IPR001841">
    <property type="entry name" value="Znf_RING"/>
</dbReference>
<evidence type="ECO:0000256" key="2">
    <source>
        <dbReference type="ARBA" id="ARBA00022723"/>
    </source>
</evidence>
<dbReference type="GO" id="GO:0008270">
    <property type="term" value="F:zinc ion binding"/>
    <property type="evidence" value="ECO:0007669"/>
    <property type="project" value="UniProtKB-KW"/>
</dbReference>
<comment type="subcellular location">
    <subcellularLocation>
        <location evidence="1">Nucleus</location>
    </subcellularLocation>
</comment>
<evidence type="ECO:0000313" key="12">
    <source>
        <dbReference type="EMBL" id="ESO99952.1"/>
    </source>
</evidence>
<accession>V4ART5</accession>
<dbReference type="InterPro" id="IPR017907">
    <property type="entry name" value="Znf_RING_CS"/>
</dbReference>
<evidence type="ECO:0000256" key="6">
    <source>
        <dbReference type="ARBA" id="ARBA00074719"/>
    </source>
</evidence>
<feature type="domain" description="RING-type" evidence="11">
    <location>
        <begin position="6"/>
        <end position="49"/>
    </location>
</feature>
<dbReference type="STRING" id="225164.V4ART5"/>
<dbReference type="GO" id="GO:0006357">
    <property type="term" value="P:regulation of transcription by RNA polymerase II"/>
    <property type="evidence" value="ECO:0007669"/>
    <property type="project" value="TreeGrafter"/>
</dbReference>
<proteinExistence type="predicted"/>
<dbReference type="Pfam" id="PF25811">
    <property type="entry name" value="CAK-anch_MAT1"/>
    <property type="match status" value="1"/>
</dbReference>
<dbReference type="GO" id="GO:0061575">
    <property type="term" value="F:cyclin-dependent protein serine/threonine kinase activator activity"/>
    <property type="evidence" value="ECO:0007669"/>
    <property type="project" value="InterPro"/>
</dbReference>
<dbReference type="Gene3D" id="3.30.40.10">
    <property type="entry name" value="Zinc/RING finger domain, C3HC4 (zinc finger)"/>
    <property type="match status" value="1"/>
</dbReference>
<dbReference type="GeneID" id="20248412"/>
<keyword evidence="4" id="KW-0862">Zinc</keyword>
<evidence type="ECO:0000256" key="5">
    <source>
        <dbReference type="ARBA" id="ARBA00023242"/>
    </source>
</evidence>
<dbReference type="AlphaFoldDB" id="V4ART5"/>
<protein>
    <recommendedName>
        <fullName evidence="6">CDK-activating kinase assembly factor MAT1</fullName>
    </recommendedName>
    <alternativeName>
        <fullName evidence="9">CDK7/cyclin-H assembly factor</fullName>
    </alternativeName>
    <alternativeName>
        <fullName evidence="7">Menage a trois</fullName>
    </alternativeName>
    <alternativeName>
        <fullName evidence="8">RING finger protein MAT1</fullName>
    </alternativeName>
</protein>
<keyword evidence="2" id="KW-0479">Metal-binding</keyword>
<dbReference type="SMART" id="SM00184">
    <property type="entry name" value="RING"/>
    <property type="match status" value="1"/>
</dbReference>
<dbReference type="PANTHER" id="PTHR12683:SF13">
    <property type="entry name" value="CDK-ACTIVATING KINASE ASSEMBLY FACTOR MAT1"/>
    <property type="match status" value="1"/>
</dbReference>
<dbReference type="PROSITE" id="PS50089">
    <property type="entry name" value="ZF_RING_2"/>
    <property type="match status" value="1"/>
</dbReference>
<dbReference type="PANTHER" id="PTHR12683">
    <property type="entry name" value="CDK-ACTIVATING KINASE ASSEMBLY FACTOR MAT1"/>
    <property type="match status" value="1"/>
</dbReference>
<keyword evidence="5" id="KW-0539">Nucleus</keyword>
<dbReference type="InterPro" id="IPR015877">
    <property type="entry name" value="MAT1_centre"/>
</dbReference>
<gene>
    <name evidence="12" type="ORF">LOTGIDRAFT_230879</name>
</gene>
<evidence type="ECO:0000256" key="9">
    <source>
        <dbReference type="ARBA" id="ARBA00083888"/>
    </source>
</evidence>
<evidence type="ECO:0000256" key="4">
    <source>
        <dbReference type="ARBA" id="ARBA00022833"/>
    </source>
</evidence>
<dbReference type="NCBIfam" id="TIGR00570">
    <property type="entry name" value="cdk7"/>
    <property type="match status" value="1"/>
</dbReference>
<dbReference type="GO" id="GO:0006289">
    <property type="term" value="P:nucleotide-excision repair"/>
    <property type="evidence" value="ECO:0007669"/>
    <property type="project" value="InterPro"/>
</dbReference>
<evidence type="ECO:0000256" key="1">
    <source>
        <dbReference type="ARBA" id="ARBA00004123"/>
    </source>
</evidence>
<dbReference type="Proteomes" id="UP000030746">
    <property type="component" value="Unassembled WGS sequence"/>
</dbReference>
<organism evidence="12 13">
    <name type="scientific">Lottia gigantea</name>
    <name type="common">Giant owl limpet</name>
    <dbReference type="NCBI Taxonomy" id="225164"/>
    <lineage>
        <taxon>Eukaryota</taxon>
        <taxon>Metazoa</taxon>
        <taxon>Spiralia</taxon>
        <taxon>Lophotrochozoa</taxon>
        <taxon>Mollusca</taxon>
        <taxon>Gastropoda</taxon>
        <taxon>Patellogastropoda</taxon>
        <taxon>Lottioidea</taxon>
        <taxon>Lottiidae</taxon>
        <taxon>Lottia</taxon>
    </lineage>
</organism>
<evidence type="ECO:0000313" key="13">
    <source>
        <dbReference type="Proteomes" id="UP000030746"/>
    </source>
</evidence>
<dbReference type="CTD" id="20248412"/>
<sequence>MDEQGCPRCKTTKYRNPSLKLMVNVCGHSLCDNCVDLLFIKGSGACPECGTAIRRSNFRYQIFEDPQVEKEVDIRRKVLKDYNKKEEDFNTLREYNDYLEMIETIIYNLANNIDVESTKKQVETYRKENKDSIRKNYSKLSKDEEYIEMLIEEEQQNSTIRKQMIHESELNEKNKKRREKEALIDDLMFSDMSANDILNMHKSSVNTAMEVESDITTQPSQTTIYSTGIQRGQGTGFIPMPVTEVNPVYSYQGFDLERIGPEYPTEEEIKLNGYLLNIRAVSESERGGGFSAVQCCQRALHDALGGLFHYSEAASTSVI</sequence>
<evidence type="ECO:0000256" key="10">
    <source>
        <dbReference type="PROSITE-ProRule" id="PRU00175"/>
    </source>
</evidence>
<dbReference type="OMA" id="QGLYYTA"/>
<dbReference type="HOGENOM" id="CLU_048466_0_1_1"/>
<name>V4ART5_LOTGI</name>
<evidence type="ECO:0000256" key="3">
    <source>
        <dbReference type="ARBA" id="ARBA00022771"/>
    </source>
</evidence>
<dbReference type="Pfam" id="PF17121">
    <property type="entry name" value="zf-C3HC4_5"/>
    <property type="match status" value="1"/>
</dbReference>
<reference evidence="12 13" key="1">
    <citation type="journal article" date="2013" name="Nature">
        <title>Insights into bilaterian evolution from three spiralian genomes.</title>
        <authorList>
            <person name="Simakov O."/>
            <person name="Marletaz F."/>
            <person name="Cho S.J."/>
            <person name="Edsinger-Gonzales E."/>
            <person name="Havlak P."/>
            <person name="Hellsten U."/>
            <person name="Kuo D.H."/>
            <person name="Larsson T."/>
            <person name="Lv J."/>
            <person name="Arendt D."/>
            <person name="Savage R."/>
            <person name="Osoegawa K."/>
            <person name="de Jong P."/>
            <person name="Grimwood J."/>
            <person name="Chapman J.A."/>
            <person name="Shapiro H."/>
            <person name="Aerts A."/>
            <person name="Otillar R.P."/>
            <person name="Terry A.Y."/>
            <person name="Boore J.L."/>
            <person name="Grigoriev I.V."/>
            <person name="Lindberg D.R."/>
            <person name="Seaver E.C."/>
            <person name="Weisblat D.A."/>
            <person name="Putnam N.H."/>
            <person name="Rokhsar D.S."/>
        </authorList>
    </citation>
    <scope>NUCLEOTIDE SEQUENCE [LARGE SCALE GENOMIC DNA]</scope>
</reference>
<dbReference type="KEGG" id="lgi:LOTGIDRAFT_230879"/>
<dbReference type="InterPro" id="IPR013083">
    <property type="entry name" value="Znf_RING/FYVE/PHD"/>
</dbReference>
<dbReference type="EMBL" id="KB200869">
    <property type="protein sequence ID" value="ESO99952.1"/>
    <property type="molecule type" value="Genomic_DNA"/>
</dbReference>